<evidence type="ECO:0000313" key="3">
    <source>
        <dbReference type="EMBL" id="KAF1981408.1"/>
    </source>
</evidence>
<evidence type="ECO:0000259" key="2">
    <source>
        <dbReference type="Pfam" id="PF18129"/>
    </source>
</evidence>
<protein>
    <recommendedName>
        <fullName evidence="2">5'-3' exoribonuclease 1 SH3-like domain-containing protein</fullName>
    </recommendedName>
</protein>
<evidence type="ECO:0000313" key="4">
    <source>
        <dbReference type="Proteomes" id="UP000800041"/>
    </source>
</evidence>
<dbReference type="AlphaFoldDB" id="A0A6G1GL18"/>
<dbReference type="Gene3D" id="2.30.30.750">
    <property type="match status" value="1"/>
</dbReference>
<feature type="compositionally biased region" description="Polar residues" evidence="1">
    <location>
        <begin position="201"/>
        <end position="218"/>
    </location>
</feature>
<dbReference type="InterPro" id="IPR047008">
    <property type="entry name" value="XRN1_SH3_sf"/>
</dbReference>
<gene>
    <name evidence="3" type="ORF">K402DRAFT_237258</name>
</gene>
<dbReference type="InterPro" id="IPR041385">
    <property type="entry name" value="SH3_12"/>
</dbReference>
<feature type="compositionally biased region" description="Basic residues" evidence="1">
    <location>
        <begin position="247"/>
        <end position="257"/>
    </location>
</feature>
<proteinExistence type="predicted"/>
<dbReference type="EMBL" id="ML977200">
    <property type="protein sequence ID" value="KAF1981408.1"/>
    <property type="molecule type" value="Genomic_DNA"/>
</dbReference>
<evidence type="ECO:0000256" key="1">
    <source>
        <dbReference type="SAM" id="MobiDB-lite"/>
    </source>
</evidence>
<organism evidence="3 4">
    <name type="scientific">Aulographum hederae CBS 113979</name>
    <dbReference type="NCBI Taxonomy" id="1176131"/>
    <lineage>
        <taxon>Eukaryota</taxon>
        <taxon>Fungi</taxon>
        <taxon>Dikarya</taxon>
        <taxon>Ascomycota</taxon>
        <taxon>Pezizomycotina</taxon>
        <taxon>Dothideomycetes</taxon>
        <taxon>Pleosporomycetidae</taxon>
        <taxon>Aulographales</taxon>
        <taxon>Aulographaceae</taxon>
    </lineage>
</organism>
<feature type="compositionally biased region" description="Polar residues" evidence="1">
    <location>
        <begin position="174"/>
        <end position="185"/>
    </location>
</feature>
<feature type="domain" description="5'-3' exoribonuclease 1 SH3-like" evidence="2">
    <location>
        <begin position="1"/>
        <end position="62"/>
    </location>
</feature>
<keyword evidence="4" id="KW-1185">Reference proteome</keyword>
<accession>A0A6G1GL18</accession>
<feature type="compositionally biased region" description="Gly residues" evidence="1">
    <location>
        <begin position="126"/>
        <end position="141"/>
    </location>
</feature>
<reference evidence="3" key="1">
    <citation type="journal article" date="2020" name="Stud. Mycol.">
        <title>101 Dothideomycetes genomes: a test case for predicting lifestyles and emergence of pathogens.</title>
        <authorList>
            <person name="Haridas S."/>
            <person name="Albert R."/>
            <person name="Binder M."/>
            <person name="Bloem J."/>
            <person name="Labutti K."/>
            <person name="Salamov A."/>
            <person name="Andreopoulos B."/>
            <person name="Baker S."/>
            <person name="Barry K."/>
            <person name="Bills G."/>
            <person name="Bluhm B."/>
            <person name="Cannon C."/>
            <person name="Castanera R."/>
            <person name="Culley D."/>
            <person name="Daum C."/>
            <person name="Ezra D."/>
            <person name="Gonzalez J."/>
            <person name="Henrissat B."/>
            <person name="Kuo A."/>
            <person name="Liang C."/>
            <person name="Lipzen A."/>
            <person name="Lutzoni F."/>
            <person name="Magnuson J."/>
            <person name="Mondo S."/>
            <person name="Nolan M."/>
            <person name="Ohm R."/>
            <person name="Pangilinan J."/>
            <person name="Park H.-J."/>
            <person name="Ramirez L."/>
            <person name="Alfaro M."/>
            <person name="Sun H."/>
            <person name="Tritt A."/>
            <person name="Yoshinaga Y."/>
            <person name="Zwiers L.-H."/>
            <person name="Turgeon B."/>
            <person name="Goodwin S."/>
            <person name="Spatafora J."/>
            <person name="Crous P."/>
            <person name="Grigoriev I."/>
        </authorList>
    </citation>
    <scope>NUCLEOTIDE SEQUENCE</scope>
    <source>
        <strain evidence="3">CBS 113979</strain>
    </source>
</reference>
<name>A0A6G1GL18_9PEZI</name>
<dbReference type="Proteomes" id="UP000800041">
    <property type="component" value="Unassembled WGS sequence"/>
</dbReference>
<feature type="region of interest" description="Disordered" evidence="1">
    <location>
        <begin position="116"/>
        <end position="257"/>
    </location>
</feature>
<sequence>MYVLDAGKVPIGQRGTVIGKTRTSRVTLLDVLFDVAFMGGTTLNDRCSPFRGSTVPITSVLNLSDRQVLVMSQAAAAHRPQNNFQPLTAGGAYGAPAYLSGQAQLVPAQAPGPLNGSFRGAVTGQHGRGGNSQGGYNGHGGALPIHGGSPGQNGFSRGRGGFANRPSGSAPPHMQNQPQAPNGHSNGFAPRRGGGRGGETQIGTRTFTPNSGPQNYSSVPPPSSLDRNGGPSNNGRHIFRGNDSGRRRGKGRARHIQ</sequence>
<dbReference type="Pfam" id="PF18129">
    <property type="entry name" value="SH3_12"/>
    <property type="match status" value="1"/>
</dbReference>
<dbReference type="OrthoDB" id="372487at2759"/>